<accession>A0A292YRE2</accession>
<proteinExistence type="predicted"/>
<protein>
    <submittedName>
        <fullName evidence="2">Uncharacterized protein</fullName>
    </submittedName>
</protein>
<dbReference type="EMBL" id="BDUF01000076">
    <property type="protein sequence ID" value="GAX91030.1"/>
    <property type="molecule type" value="Genomic_DNA"/>
</dbReference>
<dbReference type="RefSeq" id="WP_096182756.1">
    <property type="nucleotide sequence ID" value="NZ_BDUF01000076.1"/>
</dbReference>
<keyword evidence="1" id="KW-1133">Transmembrane helix</keyword>
<dbReference type="AlphaFoldDB" id="A0A292YRE2"/>
<reference evidence="3" key="1">
    <citation type="submission" date="2017-07" db="EMBL/GenBank/DDBJ databases">
        <title>Draft genome sequence of Effusibacillus lacus strain skLN1.</title>
        <authorList>
            <person name="Watanabe M."/>
            <person name="Kojima H."/>
            <person name="Fukui M."/>
        </authorList>
    </citation>
    <scope>NUCLEOTIDE SEQUENCE [LARGE SCALE GENOMIC DNA]</scope>
    <source>
        <strain evidence="3">skLN1</strain>
    </source>
</reference>
<keyword evidence="1" id="KW-0472">Membrane</keyword>
<organism evidence="2 3">
    <name type="scientific">Effusibacillus lacus</name>
    <dbReference type="NCBI Taxonomy" id="1348429"/>
    <lineage>
        <taxon>Bacteria</taxon>
        <taxon>Bacillati</taxon>
        <taxon>Bacillota</taxon>
        <taxon>Bacilli</taxon>
        <taxon>Bacillales</taxon>
        <taxon>Alicyclobacillaceae</taxon>
        <taxon>Effusibacillus</taxon>
    </lineage>
</organism>
<dbReference type="OrthoDB" id="2990609at2"/>
<evidence type="ECO:0000313" key="2">
    <source>
        <dbReference type="EMBL" id="GAX91030.1"/>
    </source>
</evidence>
<sequence length="65" mass="7416">MAAITQKLFELQVSPTLAKILYVLQWILLIAWIPFTLYGLFFAPIAPLHDAVHPTRHSMTMVPCH</sequence>
<name>A0A292YRE2_9BACL</name>
<evidence type="ECO:0000256" key="1">
    <source>
        <dbReference type="SAM" id="Phobius"/>
    </source>
</evidence>
<dbReference type="Pfam" id="PF09489">
    <property type="entry name" value="CbtB"/>
    <property type="match status" value="1"/>
</dbReference>
<dbReference type="InterPro" id="IPR012667">
    <property type="entry name" value="CbtB_put"/>
</dbReference>
<gene>
    <name evidence="2" type="ORF">EFBL_2690</name>
</gene>
<feature type="transmembrane region" description="Helical" evidence="1">
    <location>
        <begin position="20"/>
        <end position="41"/>
    </location>
</feature>
<keyword evidence="1" id="KW-0812">Transmembrane</keyword>
<dbReference type="Proteomes" id="UP000217785">
    <property type="component" value="Unassembled WGS sequence"/>
</dbReference>
<comment type="caution">
    <text evidence="2">The sequence shown here is derived from an EMBL/GenBank/DDBJ whole genome shotgun (WGS) entry which is preliminary data.</text>
</comment>
<keyword evidence="3" id="KW-1185">Reference proteome</keyword>
<evidence type="ECO:0000313" key="3">
    <source>
        <dbReference type="Proteomes" id="UP000217785"/>
    </source>
</evidence>